<dbReference type="InterPro" id="IPR036332">
    <property type="entry name" value="Major_coat_LA-virus_sf"/>
</dbReference>
<dbReference type="SUPFAM" id="SSF82856">
    <property type="entry name" value="L-A virus major coat protein"/>
    <property type="match status" value="1"/>
</dbReference>
<sequence length="697" mass="76434">MSYATAIETVGGFAALTRFKAMPNDGHFGVSSSTDIRVNAGGLTYPIDISSVVNFSCIDFAKVLRVVDGHSDLRGINKRLIKSDMDTIDTAALRSYVSKAYTVKTDLRAGWVYSAEYVPPADSHVTLIYGMLSSWYKALLWTHANANGKATKATSTTPARVTMLRDNYKDSHVTVTRQQDEAAQTTIEIDIGEPNDVDPAGDDFVFAFSFNAMATDRDEVVLLPHLSSKAYTWYIKHVAPKTTTSEFNFDIKLPGIEPHKLSVRTTSGNDPVYAVSEDLDWTDAASMWSWLSAYVVENRVESHFAAAFEIFSSVVYRPIADTAEGFLFSTLDTEIVLPRPRYYRARFPGLLEDDPWMVPAEAHSMLLRVGIEAHAVLGMAGVSNYVAHIGAVATAMEGTLVESDLNLAIARGIHSNPYMDKASEQRAACIYAVLGREVQTALTSGMGVRYPVREYGDMVRYPNARKTAESSDVTGFDINSAGIAPGGQLVLPASPALLYGHCSEQLTALSAFTANLGFSLPNGRDSILQLEEAFKLANVYRAAGYDPEFVDVQTGQLVRPFSSLKALAVQLSSMRYKPEYATTYQVAGFKIRNADRLQRLPTPEVFMDMSTINVTINTGSYNMEEFGRRGVSVVTNYRRAREMKRISVRVSGGVTIGEVKVARPKPLLEQPVEGFQALAAPNLDAPQDTEPSQIPEL</sequence>
<dbReference type="InterPro" id="IPR015302">
    <property type="entry name" value="Major_coat_LA-virus"/>
</dbReference>
<feature type="domain" description="Major coat protein L-A virus" evidence="1">
    <location>
        <begin position="284"/>
        <end position="362"/>
    </location>
</feature>
<reference evidence="2" key="1">
    <citation type="submission" date="2022-05" db="EMBL/GenBank/DDBJ databases">
        <authorList>
            <person name="Cao W."/>
            <person name="Jia N."/>
            <person name="Lam T.T.-Y."/>
            <person name="Ni X."/>
            <person name="Liu J."/>
        </authorList>
    </citation>
    <scope>NUCLEOTIDE SEQUENCE</scope>
    <source>
        <strain evidence="2">TIGMIC 1</strain>
    </source>
</reference>
<evidence type="ECO:0000313" key="2">
    <source>
        <dbReference type="EMBL" id="UYL95652.1"/>
    </source>
</evidence>
<organism evidence="2">
    <name type="scientific">Tonghua Totiv tick virus 1</name>
    <dbReference type="NCBI Taxonomy" id="2972347"/>
    <lineage>
        <taxon>Viruses</taxon>
        <taxon>Riboviria</taxon>
        <taxon>Orthornavirae</taxon>
        <taxon>Duplornaviricota</taxon>
        <taxon>Chrymotiviricetes</taxon>
        <taxon>Ghabrivirales</taxon>
        <taxon>Totiviridae</taxon>
    </lineage>
</organism>
<dbReference type="Gene3D" id="3.90.1840.10">
    <property type="entry name" value="Major capsid protein"/>
    <property type="match status" value="1"/>
</dbReference>
<dbReference type="EMBL" id="ON746545">
    <property type="protein sequence ID" value="UYL95652.1"/>
    <property type="molecule type" value="Genomic_RNA"/>
</dbReference>
<name>A0A9E7V2F0_9VIRU</name>
<evidence type="ECO:0000259" key="1">
    <source>
        <dbReference type="Pfam" id="PF09220"/>
    </source>
</evidence>
<dbReference type="Pfam" id="PF09220">
    <property type="entry name" value="LA-virus_coat"/>
    <property type="match status" value="1"/>
</dbReference>
<protein>
    <submittedName>
        <fullName evidence="2">Capsid protein</fullName>
    </submittedName>
</protein>
<proteinExistence type="predicted"/>
<accession>A0A9E7V2F0</accession>